<keyword evidence="1" id="KW-0614">Plasmid</keyword>
<geneLocation type="plasmid" evidence="1">
    <name>pSALNBL118</name>
</geneLocation>
<name>A0A517IVC3_STAAU</name>
<dbReference type="AlphaFoldDB" id="A0A517IVC3"/>
<dbReference type="EMBL" id="CP042031">
    <property type="protein sequence ID" value="QDS42831.1"/>
    <property type="molecule type" value="Genomic_DNA"/>
</dbReference>
<accession>A0A517IVC3</accession>
<gene>
    <name evidence="1" type="ORF">FP479_14770</name>
</gene>
<organism evidence="1">
    <name type="scientific">Staphylococcus aureus</name>
    <dbReference type="NCBI Taxonomy" id="1280"/>
    <lineage>
        <taxon>Bacteria</taxon>
        <taxon>Bacillati</taxon>
        <taxon>Bacillota</taxon>
        <taxon>Bacilli</taxon>
        <taxon>Bacillales</taxon>
        <taxon>Staphylococcaceae</taxon>
        <taxon>Staphylococcus</taxon>
    </lineage>
</organism>
<feature type="non-terminal residue" evidence="1">
    <location>
        <position position="53"/>
    </location>
</feature>
<sequence length="53" mass="5770">MTKTLKVYKGDDVVASEQGEGKVSVTLSNLEADTTYPKGTYQVAWEENGKESS</sequence>
<proteinExistence type="predicted"/>
<protein>
    <submittedName>
        <fullName evidence="1">Phage tail protein</fullName>
    </submittedName>
</protein>
<evidence type="ECO:0000313" key="1">
    <source>
        <dbReference type="EMBL" id="QDS42831.1"/>
    </source>
</evidence>
<reference evidence="1" key="1">
    <citation type="submission" date="2019-07" db="EMBL/GenBank/DDBJ databases">
        <title>Comparative genomics of plasmid bearing Staphylococcus aureus strains isolated from various retail meats.</title>
        <authorList>
            <person name="Neyaz L."/>
            <person name="Karki A.B."/>
            <person name="Fakhr M.K."/>
        </authorList>
    </citation>
    <scope>NUCLEOTIDE SEQUENCE</scope>
    <source>
        <strain evidence="1">B3-4A</strain>
        <plasmid evidence="1">pSALNBL118</plasmid>
    </source>
</reference>